<dbReference type="EMBL" id="BPLR01019189">
    <property type="protein sequence ID" value="GIZ05006.1"/>
    <property type="molecule type" value="Genomic_DNA"/>
</dbReference>
<evidence type="ECO:0000313" key="2">
    <source>
        <dbReference type="EMBL" id="GIZ05006.1"/>
    </source>
</evidence>
<gene>
    <name evidence="2" type="ORF">CEXT_459331</name>
</gene>
<reference evidence="2 3" key="1">
    <citation type="submission" date="2021-06" db="EMBL/GenBank/DDBJ databases">
        <title>Caerostris extrusa draft genome.</title>
        <authorList>
            <person name="Kono N."/>
            <person name="Arakawa K."/>
        </authorList>
    </citation>
    <scope>NUCLEOTIDE SEQUENCE [LARGE SCALE GENOMIC DNA]</scope>
</reference>
<feature type="region of interest" description="Disordered" evidence="1">
    <location>
        <begin position="122"/>
        <end position="142"/>
    </location>
</feature>
<evidence type="ECO:0000256" key="1">
    <source>
        <dbReference type="SAM" id="MobiDB-lite"/>
    </source>
</evidence>
<proteinExistence type="predicted"/>
<comment type="caution">
    <text evidence="2">The sequence shown here is derived from an EMBL/GenBank/DDBJ whole genome shotgun (WGS) entry which is preliminary data.</text>
</comment>
<feature type="compositionally biased region" description="Basic and acidic residues" evidence="1">
    <location>
        <begin position="131"/>
        <end position="142"/>
    </location>
</feature>
<sequence length="220" mass="25244">MRYYRIDCILMNDNAPPRRVGFVHMIDCILMNDNAPPRRVGFVHMIDFILMNDNAPPRRVGFVHCKILCGTILHLMNDCSTTKSRICRQKDKKTYLGGICGPLITHPKVIWDDDDLSDEEPQDCDSYGKPITEEGKSTSDKIEGTRHLQPLKVYELKNVPCGTSERIPGIHLSTVRLLRLWVAIRLQEEDLLPQPWTSRAICRRHALQGILLTNKELQTE</sequence>
<dbReference type="Proteomes" id="UP001054945">
    <property type="component" value="Unassembled WGS sequence"/>
</dbReference>
<dbReference type="AlphaFoldDB" id="A0AAV4YF34"/>
<organism evidence="2 3">
    <name type="scientific">Caerostris extrusa</name>
    <name type="common">Bark spider</name>
    <name type="synonym">Caerostris bankana</name>
    <dbReference type="NCBI Taxonomy" id="172846"/>
    <lineage>
        <taxon>Eukaryota</taxon>
        <taxon>Metazoa</taxon>
        <taxon>Ecdysozoa</taxon>
        <taxon>Arthropoda</taxon>
        <taxon>Chelicerata</taxon>
        <taxon>Arachnida</taxon>
        <taxon>Araneae</taxon>
        <taxon>Araneomorphae</taxon>
        <taxon>Entelegynae</taxon>
        <taxon>Araneoidea</taxon>
        <taxon>Araneidae</taxon>
        <taxon>Caerostris</taxon>
    </lineage>
</organism>
<evidence type="ECO:0000313" key="3">
    <source>
        <dbReference type="Proteomes" id="UP001054945"/>
    </source>
</evidence>
<keyword evidence="3" id="KW-1185">Reference proteome</keyword>
<name>A0AAV4YF34_CAEEX</name>
<protein>
    <submittedName>
        <fullName evidence="2">Uncharacterized protein</fullName>
    </submittedName>
</protein>
<accession>A0AAV4YF34</accession>